<feature type="compositionally biased region" description="Basic and acidic residues" evidence="1">
    <location>
        <begin position="1"/>
        <end position="27"/>
    </location>
</feature>
<dbReference type="Gene3D" id="1.10.10.10">
    <property type="entry name" value="Winged helix-like DNA-binding domain superfamily/Winged helix DNA-binding domain"/>
    <property type="match status" value="1"/>
</dbReference>
<evidence type="ECO:0000259" key="2">
    <source>
        <dbReference type="Pfam" id="PF03551"/>
    </source>
</evidence>
<dbReference type="PANTHER" id="PTHR43252">
    <property type="entry name" value="TRANSCRIPTIONAL REGULATOR YQJI"/>
    <property type="match status" value="1"/>
</dbReference>
<feature type="compositionally biased region" description="Gly residues" evidence="1">
    <location>
        <begin position="32"/>
        <end position="42"/>
    </location>
</feature>
<dbReference type="RefSeq" id="WP_236340853.1">
    <property type="nucleotide sequence ID" value="NZ_CAKMMF010000009.1"/>
</dbReference>
<sequence length="214" mass="24340">MMEHNRFGTRPPCERRRRIDDHEEHGTHGHCRSGGGGGGGSRRYFGRGGVKYALLALLTEKPMHGYQMMKALEEQSGGLYIPSAGTIYPTLQMLEDRSLIIAQEHEGKKRYAITDEGRIMLSEKPATEQPCLHDRRAAGDVVASDDLYRHERIRRKLGLHYDSYSIVQQIIAAEQLSEDSNRLKPQFNQLMKDIQQQLDSFLLHHAEPDSTEAE</sequence>
<evidence type="ECO:0000256" key="1">
    <source>
        <dbReference type="SAM" id="MobiDB-lite"/>
    </source>
</evidence>
<accession>A0ABM9C531</accession>
<evidence type="ECO:0000313" key="3">
    <source>
        <dbReference type="EMBL" id="CAH1203509.1"/>
    </source>
</evidence>
<gene>
    <name evidence="3" type="ORF">PAECIP111893_01985</name>
</gene>
<dbReference type="Pfam" id="PF03551">
    <property type="entry name" value="PadR"/>
    <property type="match status" value="1"/>
</dbReference>
<dbReference type="SUPFAM" id="SSF46785">
    <property type="entry name" value="Winged helix' DNA-binding domain"/>
    <property type="match status" value="1"/>
</dbReference>
<dbReference type="PANTHER" id="PTHR43252:SF2">
    <property type="entry name" value="TRANSCRIPTION REGULATOR, PADR-LIKE FAMILY"/>
    <property type="match status" value="1"/>
</dbReference>
<dbReference type="InterPro" id="IPR005149">
    <property type="entry name" value="Tscrpt_reg_PadR_N"/>
</dbReference>
<protein>
    <recommendedName>
        <fullName evidence="2">Transcription regulator PadR N-terminal domain-containing protein</fullName>
    </recommendedName>
</protein>
<dbReference type="Proteomes" id="UP000838686">
    <property type="component" value="Unassembled WGS sequence"/>
</dbReference>
<proteinExistence type="predicted"/>
<name>A0ABM9C531_9BACL</name>
<reference evidence="3" key="1">
    <citation type="submission" date="2022-01" db="EMBL/GenBank/DDBJ databases">
        <authorList>
            <person name="Criscuolo A."/>
        </authorList>
    </citation>
    <scope>NUCLEOTIDE SEQUENCE</scope>
    <source>
        <strain evidence="3">CIP111893</strain>
    </source>
</reference>
<dbReference type="EMBL" id="CAKMMF010000009">
    <property type="protein sequence ID" value="CAH1203509.1"/>
    <property type="molecule type" value="Genomic_DNA"/>
</dbReference>
<feature type="region of interest" description="Disordered" evidence="1">
    <location>
        <begin position="1"/>
        <end position="42"/>
    </location>
</feature>
<organism evidence="3 4">
    <name type="scientific">Paenibacillus plantiphilus</name>
    <dbReference type="NCBI Taxonomy" id="2905650"/>
    <lineage>
        <taxon>Bacteria</taxon>
        <taxon>Bacillati</taxon>
        <taxon>Bacillota</taxon>
        <taxon>Bacilli</taxon>
        <taxon>Bacillales</taxon>
        <taxon>Paenibacillaceae</taxon>
        <taxon>Paenibacillus</taxon>
    </lineage>
</organism>
<keyword evidence="4" id="KW-1185">Reference proteome</keyword>
<evidence type="ECO:0000313" key="4">
    <source>
        <dbReference type="Proteomes" id="UP000838686"/>
    </source>
</evidence>
<feature type="domain" description="Transcription regulator PadR N-terminal" evidence="2">
    <location>
        <begin position="54"/>
        <end position="122"/>
    </location>
</feature>
<comment type="caution">
    <text evidence="3">The sequence shown here is derived from an EMBL/GenBank/DDBJ whole genome shotgun (WGS) entry which is preliminary data.</text>
</comment>
<dbReference type="InterPro" id="IPR036388">
    <property type="entry name" value="WH-like_DNA-bd_sf"/>
</dbReference>
<dbReference type="InterPro" id="IPR036390">
    <property type="entry name" value="WH_DNA-bd_sf"/>
</dbReference>